<reference evidence="1" key="1">
    <citation type="submission" date="2014-11" db="EMBL/GenBank/DDBJ databases">
        <authorList>
            <person name="Amaro Gonzalez C."/>
        </authorList>
    </citation>
    <scope>NUCLEOTIDE SEQUENCE</scope>
</reference>
<evidence type="ECO:0000313" key="1">
    <source>
        <dbReference type="EMBL" id="JAH17461.1"/>
    </source>
</evidence>
<name>A0A0E9QKQ0_ANGAN</name>
<accession>A0A0E9QKQ0</accession>
<organism evidence="1">
    <name type="scientific">Anguilla anguilla</name>
    <name type="common">European freshwater eel</name>
    <name type="synonym">Muraena anguilla</name>
    <dbReference type="NCBI Taxonomy" id="7936"/>
    <lineage>
        <taxon>Eukaryota</taxon>
        <taxon>Metazoa</taxon>
        <taxon>Chordata</taxon>
        <taxon>Craniata</taxon>
        <taxon>Vertebrata</taxon>
        <taxon>Euteleostomi</taxon>
        <taxon>Actinopterygii</taxon>
        <taxon>Neopterygii</taxon>
        <taxon>Teleostei</taxon>
        <taxon>Anguilliformes</taxon>
        <taxon>Anguillidae</taxon>
        <taxon>Anguilla</taxon>
    </lineage>
</organism>
<sequence length="37" mass="4283">MPVQLCQFINGCSYLPFQLQPDFGVYKFCLSCPCVHR</sequence>
<dbReference type="EMBL" id="GBXM01091116">
    <property type="protein sequence ID" value="JAH17461.1"/>
    <property type="molecule type" value="Transcribed_RNA"/>
</dbReference>
<protein>
    <submittedName>
        <fullName evidence="1">Uncharacterized protein</fullName>
    </submittedName>
</protein>
<proteinExistence type="predicted"/>
<dbReference type="AlphaFoldDB" id="A0A0E9QKQ0"/>
<reference evidence="1" key="2">
    <citation type="journal article" date="2015" name="Fish Shellfish Immunol.">
        <title>Early steps in the European eel (Anguilla anguilla)-Vibrio vulnificus interaction in the gills: Role of the RtxA13 toxin.</title>
        <authorList>
            <person name="Callol A."/>
            <person name="Pajuelo D."/>
            <person name="Ebbesson L."/>
            <person name="Teles M."/>
            <person name="MacKenzie S."/>
            <person name="Amaro C."/>
        </authorList>
    </citation>
    <scope>NUCLEOTIDE SEQUENCE</scope>
</reference>